<proteinExistence type="predicted"/>
<name>A0ABN1RZ68_9ACTN</name>
<organism evidence="2 3">
    <name type="scientific">Actinocorallia libanotica</name>
    <dbReference type="NCBI Taxonomy" id="46162"/>
    <lineage>
        <taxon>Bacteria</taxon>
        <taxon>Bacillati</taxon>
        <taxon>Actinomycetota</taxon>
        <taxon>Actinomycetes</taxon>
        <taxon>Streptosporangiales</taxon>
        <taxon>Thermomonosporaceae</taxon>
        <taxon>Actinocorallia</taxon>
    </lineage>
</organism>
<keyword evidence="3" id="KW-1185">Reference proteome</keyword>
<gene>
    <name evidence="2" type="ORF">GCM10009550_73580</name>
</gene>
<comment type="caution">
    <text evidence="2">The sequence shown here is derived from an EMBL/GenBank/DDBJ whole genome shotgun (WGS) entry which is preliminary data.</text>
</comment>
<evidence type="ECO:0000313" key="3">
    <source>
        <dbReference type="Proteomes" id="UP001500665"/>
    </source>
</evidence>
<feature type="domain" description="Stress-response A/B barrel" evidence="1">
    <location>
        <begin position="1"/>
        <end position="90"/>
    </location>
</feature>
<dbReference type="PANTHER" id="PTHR37832">
    <property type="entry name" value="BLL2683 PROTEIN"/>
    <property type="match status" value="1"/>
</dbReference>
<dbReference type="SUPFAM" id="SSF54909">
    <property type="entry name" value="Dimeric alpha+beta barrel"/>
    <property type="match status" value="1"/>
</dbReference>
<evidence type="ECO:0000313" key="2">
    <source>
        <dbReference type="EMBL" id="GAA0968356.1"/>
    </source>
</evidence>
<dbReference type="Proteomes" id="UP001500665">
    <property type="component" value="Unassembled WGS sequence"/>
</dbReference>
<dbReference type="Gene3D" id="3.30.70.100">
    <property type="match status" value="1"/>
</dbReference>
<dbReference type="SMART" id="SM00886">
    <property type="entry name" value="Dabb"/>
    <property type="match status" value="1"/>
</dbReference>
<dbReference type="Pfam" id="PF07876">
    <property type="entry name" value="Dabb"/>
    <property type="match status" value="1"/>
</dbReference>
<dbReference type="EMBL" id="BAAAHH010000056">
    <property type="protein sequence ID" value="GAA0968356.1"/>
    <property type="molecule type" value="Genomic_DNA"/>
</dbReference>
<reference evidence="2 3" key="1">
    <citation type="journal article" date="2019" name="Int. J. Syst. Evol. Microbiol.">
        <title>The Global Catalogue of Microorganisms (GCM) 10K type strain sequencing project: providing services to taxonomists for standard genome sequencing and annotation.</title>
        <authorList>
            <consortium name="The Broad Institute Genomics Platform"/>
            <consortium name="The Broad Institute Genome Sequencing Center for Infectious Disease"/>
            <person name="Wu L."/>
            <person name="Ma J."/>
        </authorList>
    </citation>
    <scope>NUCLEOTIDE SEQUENCE [LARGE SCALE GENOMIC DNA]</scope>
    <source>
        <strain evidence="2 3">JCM 10696</strain>
    </source>
</reference>
<accession>A0ABN1RZ68</accession>
<evidence type="ECO:0000259" key="1">
    <source>
        <dbReference type="PROSITE" id="PS51502"/>
    </source>
</evidence>
<dbReference type="InterPro" id="IPR013097">
    <property type="entry name" value="Dabb"/>
</dbReference>
<protein>
    <recommendedName>
        <fullName evidence="1">Stress-response A/B barrel domain-containing protein</fullName>
    </recommendedName>
</protein>
<dbReference type="PANTHER" id="PTHR37832:SF1">
    <property type="entry name" value="STRESS-RESPONSE A_B BARREL DOMAIN-CONTAINING PROTEIN"/>
    <property type="match status" value="1"/>
</dbReference>
<dbReference type="PROSITE" id="PS51502">
    <property type="entry name" value="S_R_A_B_BARREL"/>
    <property type="match status" value="1"/>
</dbReference>
<dbReference type="InterPro" id="IPR011008">
    <property type="entry name" value="Dimeric_a/b-barrel"/>
</dbReference>
<dbReference type="RefSeq" id="WP_344247025.1">
    <property type="nucleotide sequence ID" value="NZ_BAAAHH010000056.1"/>
</dbReference>
<sequence>MTHVVLMKFTDPADAPEAKRRLEELVPLIGQIRGMTVGLDVVRGEVSWDLALVTEHADLDGLRGYQQHPEHLKAAGWLRERLAARASVDF</sequence>